<dbReference type="KEGG" id="hcu:MUN79_20100"/>
<feature type="chain" id="PRO_5035718399" evidence="1">
    <location>
        <begin position="38"/>
        <end position="340"/>
    </location>
</feature>
<evidence type="ECO:0000256" key="1">
    <source>
        <dbReference type="SAM" id="SignalP"/>
    </source>
</evidence>
<dbReference type="Proteomes" id="UP000831796">
    <property type="component" value="Chromosome"/>
</dbReference>
<proteinExistence type="predicted"/>
<organism evidence="2 3">
    <name type="scientific">Hymenobacter cellulosilyticus</name>
    <dbReference type="NCBI Taxonomy" id="2932248"/>
    <lineage>
        <taxon>Bacteria</taxon>
        <taxon>Pseudomonadati</taxon>
        <taxon>Bacteroidota</taxon>
        <taxon>Cytophagia</taxon>
        <taxon>Cytophagales</taxon>
        <taxon>Hymenobacteraceae</taxon>
        <taxon>Hymenobacter</taxon>
    </lineage>
</organism>
<dbReference type="RefSeq" id="WP_244674370.1">
    <property type="nucleotide sequence ID" value="NZ_CP095046.1"/>
</dbReference>
<sequence length="340" mass="36744">MHKYFLPVARLLSSPHRHYLSLLLLLAVLGMGHSASAAVTLSDFKIDGSTTAKLYMTNSNSRKCIFTLKFTQGNNEGGYPNSVRIYKTDWANHSDEEITGTSISKVSDWTYSGSSRSCIVTGEVTVSTFTFLYGDGHKALKAVLPASGSIARAESGKVTFSMVYNPSNPPAITLTNFTIDNRTSININSSSKLVTCRITLSKDPGYTDEFEVRIRGNNSGPIIASPSTNSYNWTWNTAGTLREYSFTHSFYISTADVPPATTGLVVHAVSPNNYLLGASTNTVFLVRVADPIPCISDAYLQNVNSFSGTKSSGLLCTSAGPSPRLWLMATSLYGPVPQLP</sequence>
<evidence type="ECO:0000313" key="2">
    <source>
        <dbReference type="EMBL" id="UOQ70957.1"/>
    </source>
</evidence>
<evidence type="ECO:0000313" key="3">
    <source>
        <dbReference type="Proteomes" id="UP000831796"/>
    </source>
</evidence>
<dbReference type="EMBL" id="CP095046">
    <property type="protein sequence ID" value="UOQ70957.1"/>
    <property type="molecule type" value="Genomic_DNA"/>
</dbReference>
<keyword evidence="1" id="KW-0732">Signal</keyword>
<gene>
    <name evidence="2" type="ORF">MUN79_20100</name>
</gene>
<feature type="signal peptide" evidence="1">
    <location>
        <begin position="1"/>
        <end position="37"/>
    </location>
</feature>
<keyword evidence="3" id="KW-1185">Reference proteome</keyword>
<reference evidence="2" key="1">
    <citation type="submission" date="2022-04" db="EMBL/GenBank/DDBJ databases">
        <title>Hymenobacter sp. isolated from the air.</title>
        <authorList>
            <person name="Won M."/>
            <person name="Lee C.-M."/>
            <person name="Woen H.-Y."/>
            <person name="Kwon S.-W."/>
        </authorList>
    </citation>
    <scope>NUCLEOTIDE SEQUENCE</scope>
    <source>
        <strain evidence="2">5116S-3</strain>
    </source>
</reference>
<protein>
    <submittedName>
        <fullName evidence="2">Uncharacterized protein</fullName>
    </submittedName>
</protein>
<accession>A0A8T9Q0Q2</accession>
<dbReference type="AlphaFoldDB" id="A0A8T9Q0Q2"/>
<name>A0A8T9Q0Q2_9BACT</name>